<dbReference type="Proteomes" id="UP000315252">
    <property type="component" value="Unassembled WGS sequence"/>
</dbReference>
<dbReference type="EMBL" id="VHSH01000009">
    <property type="protein sequence ID" value="TQV75823.1"/>
    <property type="molecule type" value="Genomic_DNA"/>
</dbReference>
<dbReference type="PANTHER" id="PTHR43431">
    <property type="entry name" value="OXIDOREDUCTASE, SHORT CHAIN DEHYDROGENASE/REDUCTASE FAMILY (AFU_ORTHOLOGUE AFUA_5G14000)"/>
    <property type="match status" value="1"/>
</dbReference>
<dbReference type="PANTHER" id="PTHR43431:SF1">
    <property type="entry name" value="OS08G0476300 PROTEIN"/>
    <property type="match status" value="1"/>
</dbReference>
<proteinExistence type="predicted"/>
<dbReference type="PRINTS" id="PR00081">
    <property type="entry name" value="GDHRDH"/>
</dbReference>
<reference evidence="1 2" key="1">
    <citation type="submission" date="2019-06" db="EMBL/GenBank/DDBJ databases">
        <title>Whole genome sequence for Rhodospirillaceae sp. R148.</title>
        <authorList>
            <person name="Wang G."/>
        </authorList>
    </citation>
    <scope>NUCLEOTIDE SEQUENCE [LARGE SCALE GENOMIC DNA]</scope>
    <source>
        <strain evidence="1 2">R148</strain>
    </source>
</reference>
<accession>A0A545TF16</accession>
<evidence type="ECO:0000313" key="1">
    <source>
        <dbReference type="EMBL" id="TQV75823.1"/>
    </source>
</evidence>
<sequence>MSEKVAVITGVGPGLGASLCRRLHREGYKVAGLARSESFGRELEAALESERGRTEVAAGSTDFRHFCCDLAEPMAVRETIEDVERLWGAPGVLIHNASQILIKPALEITAREFESVWRVTCLGGMTAAKAVIPGMQKKGSGAILFTGATAALRGGAKFAAFASAKFALRGLAQALAREHGADGIHVAHIVVDGLIWSEKTVERFNPAREACLEPDAIAEAYYQLINQDRSAWSQEIDLRPFSEKF</sequence>
<dbReference type="SUPFAM" id="SSF51735">
    <property type="entry name" value="NAD(P)-binding Rossmann-fold domains"/>
    <property type="match status" value="1"/>
</dbReference>
<dbReference type="OrthoDB" id="5513072at2"/>
<organism evidence="1 2">
    <name type="scientific">Denitrobaculum tricleocarpae</name>
    <dbReference type="NCBI Taxonomy" id="2591009"/>
    <lineage>
        <taxon>Bacteria</taxon>
        <taxon>Pseudomonadati</taxon>
        <taxon>Pseudomonadota</taxon>
        <taxon>Alphaproteobacteria</taxon>
        <taxon>Rhodospirillales</taxon>
        <taxon>Rhodospirillaceae</taxon>
        <taxon>Denitrobaculum</taxon>
    </lineage>
</organism>
<dbReference type="InterPro" id="IPR002347">
    <property type="entry name" value="SDR_fam"/>
</dbReference>
<evidence type="ECO:0000313" key="2">
    <source>
        <dbReference type="Proteomes" id="UP000315252"/>
    </source>
</evidence>
<gene>
    <name evidence="1" type="ORF">FKG95_23215</name>
</gene>
<keyword evidence="2" id="KW-1185">Reference proteome</keyword>
<dbReference type="Pfam" id="PF00106">
    <property type="entry name" value="adh_short"/>
    <property type="match status" value="1"/>
</dbReference>
<dbReference type="RefSeq" id="WP_142898810.1">
    <property type="nucleotide sequence ID" value="NZ_ML660060.1"/>
</dbReference>
<comment type="caution">
    <text evidence="1">The sequence shown here is derived from an EMBL/GenBank/DDBJ whole genome shotgun (WGS) entry which is preliminary data.</text>
</comment>
<dbReference type="InterPro" id="IPR036291">
    <property type="entry name" value="NAD(P)-bd_dom_sf"/>
</dbReference>
<name>A0A545TF16_9PROT</name>
<dbReference type="Gene3D" id="3.40.50.720">
    <property type="entry name" value="NAD(P)-binding Rossmann-like Domain"/>
    <property type="match status" value="1"/>
</dbReference>
<dbReference type="AlphaFoldDB" id="A0A545TF16"/>
<protein>
    <submittedName>
        <fullName evidence="1">SDR family NAD(P)-dependent oxidoreductase</fullName>
    </submittedName>
</protein>